<keyword evidence="5 7" id="KW-0408">Iron</keyword>
<dbReference type="GO" id="GO:0005506">
    <property type="term" value="F:iron ion binding"/>
    <property type="evidence" value="ECO:0007669"/>
    <property type="project" value="InterPro"/>
</dbReference>
<dbReference type="SUPFAM" id="SSF48264">
    <property type="entry name" value="Cytochrome P450"/>
    <property type="match status" value="1"/>
</dbReference>
<protein>
    <submittedName>
        <fullName evidence="8">Cytochrome P450</fullName>
    </submittedName>
</protein>
<dbReference type="AlphaFoldDB" id="A0AAE3GHD6"/>
<evidence type="ECO:0000256" key="5">
    <source>
        <dbReference type="ARBA" id="ARBA00023004"/>
    </source>
</evidence>
<dbReference type="InterPro" id="IPR002397">
    <property type="entry name" value="Cyt_P450_B"/>
</dbReference>
<evidence type="ECO:0000313" key="8">
    <source>
        <dbReference type="EMBL" id="MCP2167400.1"/>
    </source>
</evidence>
<evidence type="ECO:0000256" key="4">
    <source>
        <dbReference type="ARBA" id="ARBA00023002"/>
    </source>
</evidence>
<dbReference type="Pfam" id="PF00067">
    <property type="entry name" value="p450"/>
    <property type="match status" value="2"/>
</dbReference>
<evidence type="ECO:0000256" key="3">
    <source>
        <dbReference type="ARBA" id="ARBA00022723"/>
    </source>
</evidence>
<keyword evidence="9" id="KW-1185">Reference proteome</keyword>
<keyword evidence="6 7" id="KW-0503">Monooxygenase</keyword>
<dbReference type="FunFam" id="1.10.630.10:FF:000018">
    <property type="entry name" value="Cytochrome P450 monooxygenase"/>
    <property type="match status" value="1"/>
</dbReference>
<accession>A0AAE3GHD6</accession>
<keyword evidence="3 7" id="KW-0479">Metal-binding</keyword>
<dbReference type="PROSITE" id="PS00086">
    <property type="entry name" value="CYTOCHROME_P450"/>
    <property type="match status" value="1"/>
</dbReference>
<evidence type="ECO:0000256" key="2">
    <source>
        <dbReference type="ARBA" id="ARBA00022617"/>
    </source>
</evidence>
<evidence type="ECO:0000256" key="7">
    <source>
        <dbReference type="RuleBase" id="RU000461"/>
    </source>
</evidence>
<dbReference type="CDD" id="cd11032">
    <property type="entry name" value="P450_EryK-like"/>
    <property type="match status" value="1"/>
</dbReference>
<dbReference type="RefSeq" id="WP_253774256.1">
    <property type="nucleotide sequence ID" value="NZ_JAMTCK010000010.1"/>
</dbReference>
<keyword evidence="2 7" id="KW-0349">Heme</keyword>
<dbReference type="PANTHER" id="PTHR46696">
    <property type="entry name" value="P450, PUTATIVE (EUROFUNG)-RELATED"/>
    <property type="match status" value="1"/>
</dbReference>
<proteinExistence type="inferred from homology"/>
<dbReference type="EMBL" id="JAMTCK010000010">
    <property type="protein sequence ID" value="MCP2167400.1"/>
    <property type="molecule type" value="Genomic_DNA"/>
</dbReference>
<dbReference type="PANTHER" id="PTHR46696:SF1">
    <property type="entry name" value="CYTOCHROME P450 YJIB-RELATED"/>
    <property type="match status" value="1"/>
</dbReference>
<evidence type="ECO:0000256" key="1">
    <source>
        <dbReference type="ARBA" id="ARBA00010617"/>
    </source>
</evidence>
<evidence type="ECO:0000256" key="6">
    <source>
        <dbReference type="ARBA" id="ARBA00023033"/>
    </source>
</evidence>
<sequence length="403" mass="44415">MTSNDSPTSHTWPERISGLYDWFARQRAEGGVSAGELPGTWNVFGYDDINAVFSDYATFSSDFNDFAPPDLEMDWFAKGNFFFSDPPRHRQLRGLVTRAFTPKLVATLEPRITAVATDLLDNLAGRDRIDLIGDFAYPLPAIVIAELIGVPTEDISLFRQWASAFVATQTEKGALATPEEVAAFKPTGLAMRGYLLDHVAKIRANPGQDLISLLVDARDESGNQLDDEEIISFVALLLTAGHPTTTGLIGNAVLCLDENPDAAGELRADRTLVPDALEEVVRLRPSLPRQGRLTTREVELGGQLIPPGQVLSLWVASANRDERHFTDPDRFDPRRKPNRHLSFGHGIHFCIGAPLARLESRIALNLLLDRYADIRVATDEPVEFHNPEALMGARQLPVTVTTA</sequence>
<dbReference type="GO" id="GO:0004497">
    <property type="term" value="F:monooxygenase activity"/>
    <property type="evidence" value="ECO:0007669"/>
    <property type="project" value="UniProtKB-KW"/>
</dbReference>
<organism evidence="8 9">
    <name type="scientific">Goodfellowiella coeruleoviolacea</name>
    <dbReference type="NCBI Taxonomy" id="334858"/>
    <lineage>
        <taxon>Bacteria</taxon>
        <taxon>Bacillati</taxon>
        <taxon>Actinomycetota</taxon>
        <taxon>Actinomycetes</taxon>
        <taxon>Pseudonocardiales</taxon>
        <taxon>Pseudonocardiaceae</taxon>
        <taxon>Goodfellowiella</taxon>
    </lineage>
</organism>
<dbReference type="Gene3D" id="1.10.630.10">
    <property type="entry name" value="Cytochrome P450"/>
    <property type="match status" value="1"/>
</dbReference>
<gene>
    <name evidence="8" type="ORF">LX83_004273</name>
</gene>
<dbReference type="InterPro" id="IPR036396">
    <property type="entry name" value="Cyt_P450_sf"/>
</dbReference>
<comment type="similarity">
    <text evidence="1 7">Belongs to the cytochrome P450 family.</text>
</comment>
<dbReference type="PRINTS" id="PR00359">
    <property type="entry name" value="BP450"/>
</dbReference>
<comment type="caution">
    <text evidence="8">The sequence shown here is derived from an EMBL/GenBank/DDBJ whole genome shotgun (WGS) entry which is preliminary data.</text>
</comment>
<keyword evidence="4 7" id="KW-0560">Oxidoreductase</keyword>
<name>A0AAE3GHD6_9PSEU</name>
<dbReference type="GO" id="GO:0020037">
    <property type="term" value="F:heme binding"/>
    <property type="evidence" value="ECO:0007669"/>
    <property type="project" value="InterPro"/>
</dbReference>
<dbReference type="InterPro" id="IPR001128">
    <property type="entry name" value="Cyt_P450"/>
</dbReference>
<dbReference type="InterPro" id="IPR017972">
    <property type="entry name" value="Cyt_P450_CS"/>
</dbReference>
<evidence type="ECO:0000313" key="9">
    <source>
        <dbReference type="Proteomes" id="UP001206128"/>
    </source>
</evidence>
<dbReference type="GO" id="GO:0016705">
    <property type="term" value="F:oxidoreductase activity, acting on paired donors, with incorporation or reduction of molecular oxygen"/>
    <property type="evidence" value="ECO:0007669"/>
    <property type="project" value="InterPro"/>
</dbReference>
<dbReference type="Proteomes" id="UP001206128">
    <property type="component" value="Unassembled WGS sequence"/>
</dbReference>
<reference evidence="8" key="1">
    <citation type="submission" date="2022-06" db="EMBL/GenBank/DDBJ databases">
        <title>Genomic Encyclopedia of Archaeal and Bacterial Type Strains, Phase II (KMG-II): from individual species to whole genera.</title>
        <authorList>
            <person name="Goeker M."/>
        </authorList>
    </citation>
    <scope>NUCLEOTIDE SEQUENCE</scope>
    <source>
        <strain evidence="8">DSM 43935</strain>
    </source>
</reference>